<dbReference type="SUPFAM" id="SSF53244">
    <property type="entry name" value="MurD-like peptide ligases, peptide-binding domain"/>
    <property type="match status" value="1"/>
</dbReference>
<evidence type="ECO:0000259" key="9">
    <source>
        <dbReference type="Pfam" id="PF08245"/>
    </source>
</evidence>
<comment type="caution">
    <text evidence="10">The sequence shown here is derived from an EMBL/GenBank/DDBJ whole genome shotgun (WGS) entry which is preliminary data.</text>
</comment>
<evidence type="ECO:0000256" key="3">
    <source>
        <dbReference type="ARBA" id="ARBA00022723"/>
    </source>
</evidence>
<dbReference type="InterPro" id="IPR001645">
    <property type="entry name" value="Folylpolyglutamate_synth"/>
</dbReference>
<keyword evidence="7" id="KW-0175">Coiled coil</keyword>
<dbReference type="EMBL" id="MU001505">
    <property type="protein sequence ID" value="KAF2441958.1"/>
    <property type="molecule type" value="Genomic_DNA"/>
</dbReference>
<dbReference type="GO" id="GO:0005829">
    <property type="term" value="C:cytosol"/>
    <property type="evidence" value="ECO:0007669"/>
    <property type="project" value="TreeGrafter"/>
</dbReference>
<keyword evidence="5" id="KW-0067">ATP-binding</keyword>
<dbReference type="InterPro" id="IPR036565">
    <property type="entry name" value="Mur-like_cat_sf"/>
</dbReference>
<protein>
    <submittedName>
        <fullName evidence="10">FolC bifunctional protein</fullName>
    </submittedName>
</protein>
<evidence type="ECO:0000256" key="5">
    <source>
        <dbReference type="ARBA" id="ARBA00022840"/>
    </source>
</evidence>
<evidence type="ECO:0000313" key="11">
    <source>
        <dbReference type="Proteomes" id="UP000799764"/>
    </source>
</evidence>
<evidence type="ECO:0000256" key="6">
    <source>
        <dbReference type="ARBA" id="ARBA00022842"/>
    </source>
</evidence>
<gene>
    <name evidence="10" type="ORF">P171DRAFT_475345</name>
</gene>
<dbReference type="InterPro" id="IPR036615">
    <property type="entry name" value="Mur_ligase_C_dom_sf"/>
</dbReference>
<dbReference type="GO" id="GO:0004326">
    <property type="term" value="F:tetrahydrofolylpolyglutamate synthase activity"/>
    <property type="evidence" value="ECO:0007669"/>
    <property type="project" value="InterPro"/>
</dbReference>
<evidence type="ECO:0000256" key="2">
    <source>
        <dbReference type="ARBA" id="ARBA00022598"/>
    </source>
</evidence>
<proteinExistence type="inferred from homology"/>
<dbReference type="SUPFAM" id="SSF53623">
    <property type="entry name" value="MurD-like peptide ligases, catalytic domain"/>
    <property type="match status" value="1"/>
</dbReference>
<dbReference type="InterPro" id="IPR013221">
    <property type="entry name" value="Mur_ligase_cen"/>
</dbReference>
<sequence length="663" mass="75053">MIQPGLERIGRLLQNVQFPWKAVHVAGTNGKGSICAYTSNLLTRRNLPNGRFTSPHIVNRWDCININNEPVSETEFLRVENHFKQLSERESIDASEFELLTATAFTLFNEKKVEVGIIEVGMGGKLDATNILNNQVVSVISKIAQDHQGFLGNTLEEIASHKAGILRPNVPFIVNPMNEFRVHEVIEDYANEIGAGPRILVDTEELRTEIFKTKYWKQFCEGLLPFQRDNAVLALLAYFEVLKSLGLNLSTLNTVKMLDKMRNKATLPGRQQTVYVPVVFAKRQGVLIDGAHNPDAAQSLKTYVNRKLRSSQQTKKPGPITWVLAMTEGKDPRQVLENLLRPGDHVVTTAFGPVDGMPWVKSMDPKELLSIAREVCPGITALAVPKRGVYRALCTAKYLSRQSGQSRQSRPEQFVLTGSLYLVGDFFREHQIGQQSFKNGEEFPAIREIDQDESARVIKFLDESTRGAHETNLQMDEADERDFQVDELHSSPAMSIPSSPVQGESEDLRKLRIEIAQLEREMQSFQGANSRSAPNTPPAKEKFFQDFEDFRARVEEDFRSRIDPQEESLSFAEITKQSRERRFRPVGDAPIREARPLKIRKFHSNKSDMSVDRIVQEAEERFNAVKGNTDAISAWDEIVKDAEKQANRMRSQSGRGQRRADSF</sequence>
<keyword evidence="11" id="KW-1185">Reference proteome</keyword>
<dbReference type="GO" id="GO:0005739">
    <property type="term" value="C:mitochondrion"/>
    <property type="evidence" value="ECO:0007669"/>
    <property type="project" value="TreeGrafter"/>
</dbReference>
<feature type="domain" description="Mur ligase central" evidence="9">
    <location>
        <begin position="25"/>
        <end position="175"/>
    </location>
</feature>
<dbReference type="InterPro" id="IPR018109">
    <property type="entry name" value="Folylpolyglutamate_synth_CS"/>
</dbReference>
<dbReference type="PROSITE" id="PS01012">
    <property type="entry name" value="FOLYLPOLYGLU_SYNT_2"/>
    <property type="match status" value="1"/>
</dbReference>
<dbReference type="Gene3D" id="3.40.1190.10">
    <property type="entry name" value="Mur-like, catalytic domain"/>
    <property type="match status" value="1"/>
</dbReference>
<dbReference type="GO" id="GO:0008841">
    <property type="term" value="F:dihydrofolate synthase activity"/>
    <property type="evidence" value="ECO:0007669"/>
    <property type="project" value="TreeGrafter"/>
</dbReference>
<reference evidence="10" key="1">
    <citation type="journal article" date="2020" name="Stud. Mycol.">
        <title>101 Dothideomycetes genomes: a test case for predicting lifestyles and emergence of pathogens.</title>
        <authorList>
            <person name="Haridas S."/>
            <person name="Albert R."/>
            <person name="Binder M."/>
            <person name="Bloem J."/>
            <person name="Labutti K."/>
            <person name="Salamov A."/>
            <person name="Andreopoulos B."/>
            <person name="Baker S."/>
            <person name="Barry K."/>
            <person name="Bills G."/>
            <person name="Bluhm B."/>
            <person name="Cannon C."/>
            <person name="Castanera R."/>
            <person name="Culley D."/>
            <person name="Daum C."/>
            <person name="Ezra D."/>
            <person name="Gonzalez J."/>
            <person name="Henrissat B."/>
            <person name="Kuo A."/>
            <person name="Liang C."/>
            <person name="Lipzen A."/>
            <person name="Lutzoni F."/>
            <person name="Magnuson J."/>
            <person name="Mondo S."/>
            <person name="Nolan M."/>
            <person name="Ohm R."/>
            <person name="Pangilinan J."/>
            <person name="Park H.-J."/>
            <person name="Ramirez L."/>
            <person name="Alfaro M."/>
            <person name="Sun H."/>
            <person name="Tritt A."/>
            <person name="Yoshinaga Y."/>
            <person name="Zwiers L.-H."/>
            <person name="Turgeon B."/>
            <person name="Goodwin S."/>
            <person name="Spatafora J."/>
            <person name="Crous P."/>
            <person name="Grigoriev I."/>
        </authorList>
    </citation>
    <scope>NUCLEOTIDE SEQUENCE</scope>
    <source>
        <strain evidence="10">CBS 690.94</strain>
    </source>
</reference>
<comment type="similarity">
    <text evidence="1">Belongs to the folylpolyglutamate synthase family.</text>
</comment>
<keyword evidence="2" id="KW-0436">Ligase</keyword>
<evidence type="ECO:0000256" key="7">
    <source>
        <dbReference type="SAM" id="Coils"/>
    </source>
</evidence>
<dbReference type="PANTHER" id="PTHR11136:SF0">
    <property type="entry name" value="DIHYDROFOLATE SYNTHETASE-RELATED"/>
    <property type="match status" value="1"/>
</dbReference>
<dbReference type="GO" id="GO:0005524">
    <property type="term" value="F:ATP binding"/>
    <property type="evidence" value="ECO:0007669"/>
    <property type="project" value="UniProtKB-KW"/>
</dbReference>
<organism evidence="10 11">
    <name type="scientific">Karstenula rhodostoma CBS 690.94</name>
    <dbReference type="NCBI Taxonomy" id="1392251"/>
    <lineage>
        <taxon>Eukaryota</taxon>
        <taxon>Fungi</taxon>
        <taxon>Dikarya</taxon>
        <taxon>Ascomycota</taxon>
        <taxon>Pezizomycotina</taxon>
        <taxon>Dothideomycetes</taxon>
        <taxon>Pleosporomycetidae</taxon>
        <taxon>Pleosporales</taxon>
        <taxon>Massarineae</taxon>
        <taxon>Didymosphaeriaceae</taxon>
        <taxon>Karstenula</taxon>
    </lineage>
</organism>
<dbReference type="AlphaFoldDB" id="A0A9P4PEN4"/>
<feature type="region of interest" description="Disordered" evidence="8">
    <location>
        <begin position="643"/>
        <end position="663"/>
    </location>
</feature>
<dbReference type="Gene3D" id="3.90.190.20">
    <property type="entry name" value="Mur ligase, C-terminal domain"/>
    <property type="match status" value="1"/>
</dbReference>
<keyword evidence="3" id="KW-0479">Metal-binding</keyword>
<evidence type="ECO:0000256" key="8">
    <source>
        <dbReference type="SAM" id="MobiDB-lite"/>
    </source>
</evidence>
<evidence type="ECO:0000256" key="4">
    <source>
        <dbReference type="ARBA" id="ARBA00022741"/>
    </source>
</evidence>
<keyword evidence="6" id="KW-0460">Magnesium</keyword>
<evidence type="ECO:0000313" key="10">
    <source>
        <dbReference type="EMBL" id="KAF2441958.1"/>
    </source>
</evidence>
<name>A0A9P4PEN4_9PLEO</name>
<dbReference type="GO" id="GO:0046872">
    <property type="term" value="F:metal ion binding"/>
    <property type="evidence" value="ECO:0007669"/>
    <property type="project" value="UniProtKB-KW"/>
</dbReference>
<feature type="coiled-coil region" evidence="7">
    <location>
        <begin position="501"/>
        <end position="528"/>
    </location>
</feature>
<dbReference type="OrthoDB" id="5212574at2759"/>
<dbReference type="Proteomes" id="UP000799764">
    <property type="component" value="Unassembled WGS sequence"/>
</dbReference>
<keyword evidence="4" id="KW-0547">Nucleotide-binding</keyword>
<accession>A0A9P4PEN4</accession>
<dbReference type="PANTHER" id="PTHR11136">
    <property type="entry name" value="FOLYLPOLYGLUTAMATE SYNTHASE-RELATED"/>
    <property type="match status" value="1"/>
</dbReference>
<dbReference type="NCBIfam" id="TIGR01499">
    <property type="entry name" value="folC"/>
    <property type="match status" value="1"/>
</dbReference>
<dbReference type="Pfam" id="PF08245">
    <property type="entry name" value="Mur_ligase_M"/>
    <property type="match status" value="1"/>
</dbReference>
<evidence type="ECO:0000256" key="1">
    <source>
        <dbReference type="ARBA" id="ARBA00008276"/>
    </source>
</evidence>